<sequence>MIKDRLIKHNEKDILEIEIWFHNFNDIKFLYECINECLDKYSVGNRSSSKTSSVRVIYQSYKFDNVFDRFDELSDELNNLLETHENM</sequence>
<comment type="caution">
    <text evidence="1">The sequence shown here is derived from an EMBL/GenBank/DDBJ whole genome shotgun (WGS) entry which is preliminary data.</text>
</comment>
<proteinExistence type="predicted"/>
<evidence type="ECO:0000313" key="2">
    <source>
        <dbReference type="Proteomes" id="UP000615796"/>
    </source>
</evidence>
<organism evidence="1 2">
    <name type="scientific">Vibrio metschnikovii</name>
    <dbReference type="NCBI Taxonomy" id="28172"/>
    <lineage>
        <taxon>Bacteria</taxon>
        <taxon>Pseudomonadati</taxon>
        <taxon>Pseudomonadota</taxon>
        <taxon>Gammaproteobacteria</taxon>
        <taxon>Vibrionales</taxon>
        <taxon>Vibrionaceae</taxon>
        <taxon>Vibrio</taxon>
    </lineage>
</organism>
<keyword evidence="2" id="KW-1185">Reference proteome</keyword>
<dbReference type="RefSeq" id="WP_187027186.1">
    <property type="nucleotide sequence ID" value="NZ_JACRUP010000023.1"/>
</dbReference>
<dbReference type="AlphaFoldDB" id="A0A9X0UKH1"/>
<name>A0A9X0UKH1_VIBME</name>
<reference evidence="1" key="1">
    <citation type="submission" date="2020-08" db="EMBL/GenBank/DDBJ databases">
        <title>Genome Sequencing and Pan-Genome Analysis of Migratory bird Vibrio Strains, Inner Mongolia.</title>
        <authorList>
            <person name="Zheng L."/>
        </authorList>
    </citation>
    <scope>NUCLEOTIDE SEQUENCE</scope>
    <source>
        <strain evidence="1">M13F</strain>
    </source>
</reference>
<gene>
    <name evidence="1" type="ORF">H8Q88_19365</name>
</gene>
<dbReference type="EMBL" id="JACRUP010000023">
    <property type="protein sequence ID" value="MBC5853039.1"/>
    <property type="molecule type" value="Genomic_DNA"/>
</dbReference>
<evidence type="ECO:0000313" key="1">
    <source>
        <dbReference type="EMBL" id="MBC5853039.1"/>
    </source>
</evidence>
<accession>A0A9X0UKH1</accession>
<protein>
    <submittedName>
        <fullName evidence="1">Uncharacterized protein</fullName>
    </submittedName>
</protein>
<dbReference type="Proteomes" id="UP000615796">
    <property type="component" value="Unassembled WGS sequence"/>
</dbReference>